<name>A0AAD4ZDA9_PRUDU</name>
<dbReference type="Proteomes" id="UP001054821">
    <property type="component" value="Chromosome 3"/>
</dbReference>
<evidence type="ECO:0000313" key="3">
    <source>
        <dbReference type="Proteomes" id="UP001054821"/>
    </source>
</evidence>
<accession>A0AAD4ZDA9</accession>
<proteinExistence type="predicted"/>
<sequence>MHNNKNTFAKRDVTNGSGGGLSGGVSRPNILLEEAHNNGNGNGNGNGNNNVDDENDDHNDDNNNSDMQNLNHYQGTDGGAAGHVGTNGSSSSS</sequence>
<dbReference type="EMBL" id="JAJFAZ020000003">
    <property type="protein sequence ID" value="KAI5340988.1"/>
    <property type="molecule type" value="Genomic_DNA"/>
</dbReference>
<dbReference type="AlphaFoldDB" id="A0AAD4ZDA9"/>
<organism evidence="2 3">
    <name type="scientific">Prunus dulcis</name>
    <name type="common">Almond</name>
    <name type="synonym">Amygdalus dulcis</name>
    <dbReference type="NCBI Taxonomy" id="3755"/>
    <lineage>
        <taxon>Eukaryota</taxon>
        <taxon>Viridiplantae</taxon>
        <taxon>Streptophyta</taxon>
        <taxon>Embryophyta</taxon>
        <taxon>Tracheophyta</taxon>
        <taxon>Spermatophyta</taxon>
        <taxon>Magnoliopsida</taxon>
        <taxon>eudicotyledons</taxon>
        <taxon>Gunneridae</taxon>
        <taxon>Pentapetalae</taxon>
        <taxon>rosids</taxon>
        <taxon>fabids</taxon>
        <taxon>Rosales</taxon>
        <taxon>Rosaceae</taxon>
        <taxon>Amygdaloideae</taxon>
        <taxon>Amygdaleae</taxon>
        <taxon>Prunus</taxon>
    </lineage>
</organism>
<comment type="caution">
    <text evidence="2">The sequence shown here is derived from an EMBL/GenBank/DDBJ whole genome shotgun (WGS) entry which is preliminary data.</text>
</comment>
<keyword evidence="3" id="KW-1185">Reference proteome</keyword>
<reference evidence="2 3" key="1">
    <citation type="journal article" date="2022" name="G3 (Bethesda)">
        <title>Whole-genome sequence and methylome profiling of the almond [Prunus dulcis (Mill.) D.A. Webb] cultivar 'Nonpareil'.</title>
        <authorList>
            <person name="D'Amico-Willman K.M."/>
            <person name="Ouma W.Z."/>
            <person name="Meulia T."/>
            <person name="Sideli G.M."/>
            <person name="Gradziel T.M."/>
            <person name="Fresnedo-Ramirez J."/>
        </authorList>
    </citation>
    <scope>NUCLEOTIDE SEQUENCE [LARGE SCALE GENOMIC DNA]</scope>
    <source>
        <strain evidence="2">Clone GOH B32 T37-40</strain>
    </source>
</reference>
<protein>
    <submittedName>
        <fullName evidence="2">Uncharacterized protein</fullName>
    </submittedName>
</protein>
<evidence type="ECO:0000313" key="2">
    <source>
        <dbReference type="EMBL" id="KAI5340988.1"/>
    </source>
</evidence>
<evidence type="ECO:0000256" key="1">
    <source>
        <dbReference type="SAM" id="MobiDB-lite"/>
    </source>
</evidence>
<feature type="compositionally biased region" description="Low complexity" evidence="1">
    <location>
        <begin position="62"/>
        <end position="71"/>
    </location>
</feature>
<feature type="region of interest" description="Disordered" evidence="1">
    <location>
        <begin position="1"/>
        <end position="93"/>
    </location>
</feature>
<gene>
    <name evidence="2" type="ORF">L3X38_020262</name>
</gene>